<dbReference type="EMBL" id="CGCB01000005">
    <property type="protein sequence ID" value="CFQ93521.1"/>
    <property type="molecule type" value="Genomic_DNA"/>
</dbReference>
<sequence length="64" mass="7178">MCPCRKVLIYKIDLLLAEIDCRIAGLVSVSAKPPLSLHAFITLTPPRLKNEFFLLMDSALRCCD</sequence>
<organism evidence="1 2">
    <name type="scientific">Yersinia frederiksenii</name>
    <dbReference type="NCBI Taxonomy" id="29484"/>
    <lineage>
        <taxon>Bacteria</taxon>
        <taxon>Pseudomonadati</taxon>
        <taxon>Pseudomonadota</taxon>
        <taxon>Gammaproteobacteria</taxon>
        <taxon>Enterobacterales</taxon>
        <taxon>Yersiniaceae</taxon>
        <taxon>Yersinia</taxon>
    </lineage>
</organism>
<evidence type="ECO:0000313" key="2">
    <source>
        <dbReference type="Proteomes" id="UP000046784"/>
    </source>
</evidence>
<reference evidence="1 2" key="1">
    <citation type="submission" date="2015-03" db="EMBL/GenBank/DDBJ databases">
        <authorList>
            <consortium name="Pathogen Informatics"/>
            <person name="Murphy D."/>
        </authorList>
    </citation>
    <scope>NUCLEOTIDE SEQUENCE [LARGE SCALE GENOMIC DNA]</scope>
    <source>
        <strain evidence="1 2">3400/83</strain>
    </source>
</reference>
<comment type="caution">
    <text evidence="1">The sequence shown here is derived from an EMBL/GenBank/DDBJ whole genome shotgun (WGS) entry which is preliminary data.</text>
</comment>
<name>A0AAI9EM47_YERFR</name>
<dbReference type="AlphaFoldDB" id="A0AAI9EM47"/>
<proteinExistence type="predicted"/>
<accession>A0AAI9EM47</accession>
<dbReference type="Proteomes" id="UP000046784">
    <property type="component" value="Unassembled WGS sequence"/>
</dbReference>
<protein>
    <submittedName>
        <fullName evidence="1">Uncharacterized protein</fullName>
    </submittedName>
</protein>
<gene>
    <name evidence="1" type="ORF">ERS008524_01157</name>
</gene>
<evidence type="ECO:0000313" key="1">
    <source>
        <dbReference type="EMBL" id="CFQ93521.1"/>
    </source>
</evidence>